<dbReference type="InterPro" id="IPR041640">
    <property type="entry name" value="Tyrosinase_C"/>
</dbReference>
<evidence type="ECO:0000256" key="11">
    <source>
        <dbReference type="SAM" id="SignalP"/>
    </source>
</evidence>
<dbReference type="EC" id="1.14.18.1" evidence="3"/>
<keyword evidence="4" id="KW-0479">Metal-binding</keyword>
<evidence type="ECO:0000313" key="13">
    <source>
        <dbReference type="EMBL" id="KAF2799262.1"/>
    </source>
</evidence>
<feature type="chain" id="PRO_5025534359" description="tyrosinase" evidence="11">
    <location>
        <begin position="24"/>
        <end position="677"/>
    </location>
</feature>
<organism evidence="13 14">
    <name type="scientific">Melanomma pulvis-pyrius CBS 109.77</name>
    <dbReference type="NCBI Taxonomy" id="1314802"/>
    <lineage>
        <taxon>Eukaryota</taxon>
        <taxon>Fungi</taxon>
        <taxon>Dikarya</taxon>
        <taxon>Ascomycota</taxon>
        <taxon>Pezizomycotina</taxon>
        <taxon>Dothideomycetes</taxon>
        <taxon>Pleosporomycetidae</taxon>
        <taxon>Pleosporales</taxon>
        <taxon>Melanommataceae</taxon>
        <taxon>Melanomma</taxon>
    </lineage>
</organism>
<name>A0A6A6XS33_9PLEO</name>
<dbReference type="EMBL" id="MU001767">
    <property type="protein sequence ID" value="KAF2799262.1"/>
    <property type="molecule type" value="Genomic_DNA"/>
</dbReference>
<feature type="signal peptide" evidence="11">
    <location>
        <begin position="1"/>
        <end position="23"/>
    </location>
</feature>
<evidence type="ECO:0000256" key="10">
    <source>
        <dbReference type="ARBA" id="ARBA00048881"/>
    </source>
</evidence>
<dbReference type="GO" id="GO:0042438">
    <property type="term" value="P:melanin biosynthetic process"/>
    <property type="evidence" value="ECO:0007669"/>
    <property type="project" value="UniProtKB-KW"/>
</dbReference>
<dbReference type="Pfam" id="PF00264">
    <property type="entry name" value="Tyrosinase"/>
    <property type="match status" value="1"/>
</dbReference>
<dbReference type="GO" id="GO:0004503">
    <property type="term" value="F:tyrosinase activity"/>
    <property type="evidence" value="ECO:0007669"/>
    <property type="project" value="UniProtKB-EC"/>
</dbReference>
<feature type="domain" description="Tyrosinase copper-binding" evidence="12">
    <location>
        <begin position="319"/>
        <end position="330"/>
    </location>
</feature>
<evidence type="ECO:0000256" key="2">
    <source>
        <dbReference type="ARBA" id="ARBA00009928"/>
    </source>
</evidence>
<dbReference type="PANTHER" id="PTHR11474:SF76">
    <property type="entry name" value="SHKT DOMAIN-CONTAINING PROTEIN"/>
    <property type="match status" value="1"/>
</dbReference>
<dbReference type="GO" id="GO:0046872">
    <property type="term" value="F:metal ion binding"/>
    <property type="evidence" value="ECO:0007669"/>
    <property type="project" value="UniProtKB-KW"/>
</dbReference>
<keyword evidence="8" id="KW-0470">Melanin biosynthesis</keyword>
<evidence type="ECO:0000256" key="7">
    <source>
        <dbReference type="ARBA" id="ARBA00023033"/>
    </source>
</evidence>
<comment type="similarity">
    <text evidence="2">Belongs to the tyrosinase family.</text>
</comment>
<proteinExistence type="inferred from homology"/>
<evidence type="ECO:0000256" key="3">
    <source>
        <dbReference type="ARBA" id="ARBA00011906"/>
    </source>
</evidence>
<dbReference type="PANTHER" id="PTHR11474">
    <property type="entry name" value="TYROSINASE FAMILY MEMBER"/>
    <property type="match status" value="1"/>
</dbReference>
<dbReference type="OrthoDB" id="6132182at2759"/>
<sequence>MKSFFASLVGLATSLSLLGSSQGASLTDGDSCGALTQDGSFFSVVGVQGTGVHPRQELRELEKDTETWNLFIQAFAKFQAMDQEDKLSYFQIAGIHGAPFGEWDGVKGEGDCGYCPHMSNLFGTWHRPYLALFEQILHDRAVEIANEFPAGDARERSRKTADKVRLPYWDWAIDPPNSTDGCMPASLRRKTASVTFPNGTEGEIPNPLYQFNFHPLKFDDFSILSEFQFKNWNTTIRYPANGYAENATSRNDEVNARIGAQQVNNRDMLYKLLTIYQPFNEWSNKANGGKIGNIETLHDGIHNSFGLGNMGIVEVSAFDPVFWFHHSNVDRIIAIYQRRYPDTYVEDSLQDKATYAMAKSSTQGTASPLAPFHMNALGDMWTSTTSRNWESFGYTYPELMNNPSNDTLTLDINRLYKPQYQGLNKNNTLTTLPPTQNQTLPLPPQNQTQVLNQTADAIDWMVEVNMPTDIKNKMTYSVRAFLGAPNQNPKLWATDANYVGQVATLSSPRMDSNVTVTANIVLTDKLAQKFKAGALKSLDKGSVMEYLNTNFYWRIQQVDSTEISRDKAPQGLNVTVISVPVHLPQSDTEVPRWIGNFSYHPEILGRPEAGDGMGFSSTSRSSSGLPLTSTLNEMATATASGIVQMETVVEGGVTRIVVVTREVTVVETAFVTATAAA</sequence>
<dbReference type="InterPro" id="IPR002227">
    <property type="entry name" value="Tyrosinase_Cu-bd"/>
</dbReference>
<evidence type="ECO:0000313" key="14">
    <source>
        <dbReference type="Proteomes" id="UP000799757"/>
    </source>
</evidence>
<dbReference type="Proteomes" id="UP000799757">
    <property type="component" value="Unassembled WGS sequence"/>
</dbReference>
<dbReference type="Gene3D" id="1.10.1280.10">
    <property type="entry name" value="Di-copper center containing domain from catechol oxidase"/>
    <property type="match status" value="1"/>
</dbReference>
<keyword evidence="7" id="KW-0503">Monooxygenase</keyword>
<dbReference type="PROSITE" id="PS00498">
    <property type="entry name" value="TYROSINASE_2"/>
    <property type="match status" value="1"/>
</dbReference>
<dbReference type="InterPro" id="IPR050316">
    <property type="entry name" value="Tyrosinase/Hemocyanin"/>
</dbReference>
<keyword evidence="14" id="KW-1185">Reference proteome</keyword>
<evidence type="ECO:0000256" key="9">
    <source>
        <dbReference type="ARBA" id="ARBA00048233"/>
    </source>
</evidence>
<keyword evidence="6" id="KW-0186">Copper</keyword>
<comment type="cofactor">
    <cofactor evidence="1">
        <name>Cu(2+)</name>
        <dbReference type="ChEBI" id="CHEBI:29036"/>
    </cofactor>
</comment>
<evidence type="ECO:0000256" key="4">
    <source>
        <dbReference type="ARBA" id="ARBA00022723"/>
    </source>
</evidence>
<evidence type="ECO:0000256" key="8">
    <source>
        <dbReference type="ARBA" id="ARBA00023101"/>
    </source>
</evidence>
<protein>
    <recommendedName>
        <fullName evidence="3">tyrosinase</fullName>
        <ecNumber evidence="3">1.14.18.1</ecNumber>
    </recommendedName>
</protein>
<reference evidence="13" key="1">
    <citation type="journal article" date="2020" name="Stud. Mycol.">
        <title>101 Dothideomycetes genomes: a test case for predicting lifestyles and emergence of pathogens.</title>
        <authorList>
            <person name="Haridas S."/>
            <person name="Albert R."/>
            <person name="Binder M."/>
            <person name="Bloem J."/>
            <person name="Labutti K."/>
            <person name="Salamov A."/>
            <person name="Andreopoulos B."/>
            <person name="Baker S."/>
            <person name="Barry K."/>
            <person name="Bills G."/>
            <person name="Bluhm B."/>
            <person name="Cannon C."/>
            <person name="Castanera R."/>
            <person name="Culley D."/>
            <person name="Daum C."/>
            <person name="Ezra D."/>
            <person name="Gonzalez J."/>
            <person name="Henrissat B."/>
            <person name="Kuo A."/>
            <person name="Liang C."/>
            <person name="Lipzen A."/>
            <person name="Lutzoni F."/>
            <person name="Magnuson J."/>
            <person name="Mondo S."/>
            <person name="Nolan M."/>
            <person name="Ohm R."/>
            <person name="Pangilinan J."/>
            <person name="Park H.-J."/>
            <person name="Ramirez L."/>
            <person name="Alfaro M."/>
            <person name="Sun H."/>
            <person name="Tritt A."/>
            <person name="Yoshinaga Y."/>
            <person name="Zwiers L.-H."/>
            <person name="Turgeon B."/>
            <person name="Goodwin S."/>
            <person name="Spatafora J."/>
            <person name="Crous P."/>
            <person name="Grigoriev I."/>
        </authorList>
    </citation>
    <scope>NUCLEOTIDE SEQUENCE</scope>
    <source>
        <strain evidence="13">CBS 109.77</strain>
    </source>
</reference>
<dbReference type="AlphaFoldDB" id="A0A6A6XS33"/>
<accession>A0A6A6XS33</accession>
<comment type="catalytic activity">
    <reaction evidence="10">
        <text>L-tyrosine + O2 = L-dopaquinone + H2O</text>
        <dbReference type="Rhea" id="RHEA:18117"/>
        <dbReference type="ChEBI" id="CHEBI:15377"/>
        <dbReference type="ChEBI" id="CHEBI:15379"/>
        <dbReference type="ChEBI" id="CHEBI:57924"/>
        <dbReference type="ChEBI" id="CHEBI:58315"/>
        <dbReference type="EC" id="1.14.18.1"/>
    </reaction>
</comment>
<keyword evidence="11" id="KW-0732">Signal</keyword>
<evidence type="ECO:0000256" key="6">
    <source>
        <dbReference type="ARBA" id="ARBA00023008"/>
    </source>
</evidence>
<dbReference type="Pfam" id="PF18132">
    <property type="entry name" value="Tyrosinase_C"/>
    <property type="match status" value="1"/>
</dbReference>
<keyword evidence="5" id="KW-0560">Oxidoreductase</keyword>
<evidence type="ECO:0000256" key="5">
    <source>
        <dbReference type="ARBA" id="ARBA00023002"/>
    </source>
</evidence>
<evidence type="ECO:0000259" key="12">
    <source>
        <dbReference type="PROSITE" id="PS00498"/>
    </source>
</evidence>
<dbReference type="InterPro" id="IPR008922">
    <property type="entry name" value="Di-copper_centre_dom_sf"/>
</dbReference>
<gene>
    <name evidence="13" type="ORF">K505DRAFT_266044</name>
</gene>
<dbReference type="PRINTS" id="PR00092">
    <property type="entry name" value="TYROSINASE"/>
</dbReference>
<dbReference type="SUPFAM" id="SSF48056">
    <property type="entry name" value="Di-copper centre-containing domain"/>
    <property type="match status" value="1"/>
</dbReference>
<comment type="catalytic activity">
    <reaction evidence="9">
        <text>2 L-dopa + O2 = 2 L-dopaquinone + 2 H2O</text>
        <dbReference type="Rhea" id="RHEA:34287"/>
        <dbReference type="ChEBI" id="CHEBI:15377"/>
        <dbReference type="ChEBI" id="CHEBI:15379"/>
        <dbReference type="ChEBI" id="CHEBI:57504"/>
        <dbReference type="ChEBI" id="CHEBI:57924"/>
        <dbReference type="EC" id="1.14.18.1"/>
    </reaction>
</comment>
<evidence type="ECO:0000256" key="1">
    <source>
        <dbReference type="ARBA" id="ARBA00001973"/>
    </source>
</evidence>